<feature type="compositionally biased region" description="Low complexity" evidence="1">
    <location>
        <begin position="510"/>
        <end position="522"/>
    </location>
</feature>
<feature type="compositionally biased region" description="Low complexity" evidence="1">
    <location>
        <begin position="440"/>
        <end position="459"/>
    </location>
</feature>
<dbReference type="AlphaFoldDB" id="A0A6V7WHX1"/>
<dbReference type="Proteomes" id="UP000580250">
    <property type="component" value="Unassembled WGS sequence"/>
</dbReference>
<feature type="region of interest" description="Disordered" evidence="1">
    <location>
        <begin position="495"/>
        <end position="522"/>
    </location>
</feature>
<dbReference type="EMBL" id="CAJEWN010000594">
    <property type="protein sequence ID" value="CAD2186580.1"/>
    <property type="molecule type" value="Genomic_DNA"/>
</dbReference>
<comment type="caution">
    <text evidence="2">The sequence shown here is derived from an EMBL/GenBank/DDBJ whole genome shotgun (WGS) entry which is preliminary data.</text>
</comment>
<feature type="compositionally biased region" description="Polar residues" evidence="1">
    <location>
        <begin position="386"/>
        <end position="399"/>
    </location>
</feature>
<organism evidence="2 3">
    <name type="scientific">Meloidogyne enterolobii</name>
    <name type="common">Root-knot nematode worm</name>
    <name type="synonym">Meloidogyne mayaguensis</name>
    <dbReference type="NCBI Taxonomy" id="390850"/>
    <lineage>
        <taxon>Eukaryota</taxon>
        <taxon>Metazoa</taxon>
        <taxon>Ecdysozoa</taxon>
        <taxon>Nematoda</taxon>
        <taxon>Chromadorea</taxon>
        <taxon>Rhabditida</taxon>
        <taxon>Tylenchina</taxon>
        <taxon>Tylenchomorpha</taxon>
        <taxon>Tylenchoidea</taxon>
        <taxon>Meloidogynidae</taxon>
        <taxon>Meloidogyninae</taxon>
        <taxon>Meloidogyne</taxon>
    </lineage>
</organism>
<gene>
    <name evidence="2" type="ORF">MENT_LOCUS39087</name>
</gene>
<feature type="region of interest" description="Disordered" evidence="1">
    <location>
        <begin position="370"/>
        <end position="399"/>
    </location>
</feature>
<accession>A0A6V7WHX1</accession>
<feature type="region of interest" description="Disordered" evidence="1">
    <location>
        <begin position="431"/>
        <end position="481"/>
    </location>
</feature>
<evidence type="ECO:0000313" key="3">
    <source>
        <dbReference type="Proteomes" id="UP000580250"/>
    </source>
</evidence>
<proteinExistence type="predicted"/>
<feature type="region of interest" description="Disordered" evidence="1">
    <location>
        <begin position="337"/>
        <end position="356"/>
    </location>
</feature>
<feature type="compositionally biased region" description="Basic and acidic residues" evidence="1">
    <location>
        <begin position="337"/>
        <end position="346"/>
    </location>
</feature>
<sequence length="522" mass="58691">MSASGSKWRKGLEEGQKQSLIQKCLQERVCELFLMQDYNIKKISNNNNNNCPISSPPPFFRSPTFLNERIPQGLFSNGTKGLLPNNNRLSDSGGRRDGGGGSVVGGVTGNGGSGSVVRNIPIRVLDTPDNLSSKHQREHQQPIFEQQSSLLNTPERMDLSTSLSSENNFNNKNFSPISSPDLRRQFSSLFWTPQQAKRIAERENSKNIPAVFIQQQQNNREFIEDANHYANSSKEINNYNSLSRPSNNHTTTNSSGFGNGSTVTFYSIPISQKEQEIGNKNLSKNQKEKNGKLELSNNNLNKQQQQQNVHYSAIPFRRRIGGLLGSMSAISTPSLFHQREDEEDKKPKSHYQNIDFNSDKNNKLIKEHQQFNRPSNLSNNKSNNNGTITTSQTTFPTNSNKLINETKHQQTNCNNNNNFPLQHLFRRNQTSEKPAFSTPNTANINSNNNNNSTQQQIRNRSVEATDLSSRNGLNKTLPLLPRRDSEPSIILFAAAESSPQQFSEQKEKQQISSSIQSPNNKI</sequence>
<feature type="compositionally biased region" description="Low complexity" evidence="1">
    <location>
        <begin position="372"/>
        <end position="385"/>
    </location>
</feature>
<feature type="compositionally biased region" description="Polar residues" evidence="1">
    <location>
        <begin position="76"/>
        <end position="89"/>
    </location>
</feature>
<feature type="region of interest" description="Disordered" evidence="1">
    <location>
        <begin position="76"/>
        <end position="111"/>
    </location>
</feature>
<feature type="region of interest" description="Disordered" evidence="1">
    <location>
        <begin position="236"/>
        <end position="258"/>
    </location>
</feature>
<name>A0A6V7WHX1_MELEN</name>
<protein>
    <submittedName>
        <fullName evidence="2">Uncharacterized protein</fullName>
    </submittedName>
</protein>
<reference evidence="2 3" key="1">
    <citation type="submission" date="2020-08" db="EMBL/GenBank/DDBJ databases">
        <authorList>
            <person name="Koutsovoulos G."/>
            <person name="Danchin GJ E."/>
        </authorList>
    </citation>
    <scope>NUCLEOTIDE SEQUENCE [LARGE SCALE GENOMIC DNA]</scope>
</reference>
<evidence type="ECO:0000256" key="1">
    <source>
        <dbReference type="SAM" id="MobiDB-lite"/>
    </source>
</evidence>
<feature type="compositionally biased region" description="Gly residues" evidence="1">
    <location>
        <begin position="99"/>
        <end position="111"/>
    </location>
</feature>
<evidence type="ECO:0000313" key="2">
    <source>
        <dbReference type="EMBL" id="CAD2186580.1"/>
    </source>
</evidence>